<keyword evidence="2" id="KW-1185">Reference proteome</keyword>
<sequence>MEEDQPSETSLVDLMAFSTCENDLKISKSEEECRIGNISTVSDSNSNQVVDLSKLSSQSSSDCVKVMKSSCKSCTGSDLQAVDLNITQTLNSPKTSSGVIPMTQNLKIEKISPRVILTKNTRGKAISRTPPAMRSDPQMGISLKGHCRLFLCPPQATWLLPQPLLVGSTDKRRTKNLLMTLKTSNSQKMSIMRHPKPKKTNS</sequence>
<dbReference type="Proteomes" id="UP000675881">
    <property type="component" value="Chromosome 5"/>
</dbReference>
<protein>
    <submittedName>
        <fullName evidence="1">(salmon louse) hypothetical protein</fullName>
    </submittedName>
</protein>
<name>A0A7R8H8H3_LEPSM</name>
<dbReference type="AlphaFoldDB" id="A0A7R8H8H3"/>
<gene>
    <name evidence="1" type="ORF">LSAA_9401</name>
</gene>
<organism evidence="1 2">
    <name type="scientific">Lepeophtheirus salmonis</name>
    <name type="common">Salmon louse</name>
    <name type="synonym">Caligus salmonis</name>
    <dbReference type="NCBI Taxonomy" id="72036"/>
    <lineage>
        <taxon>Eukaryota</taxon>
        <taxon>Metazoa</taxon>
        <taxon>Ecdysozoa</taxon>
        <taxon>Arthropoda</taxon>
        <taxon>Crustacea</taxon>
        <taxon>Multicrustacea</taxon>
        <taxon>Hexanauplia</taxon>
        <taxon>Copepoda</taxon>
        <taxon>Siphonostomatoida</taxon>
        <taxon>Caligidae</taxon>
        <taxon>Lepeophtheirus</taxon>
    </lineage>
</organism>
<evidence type="ECO:0000313" key="2">
    <source>
        <dbReference type="Proteomes" id="UP000675881"/>
    </source>
</evidence>
<reference evidence="1" key="1">
    <citation type="submission" date="2021-02" db="EMBL/GenBank/DDBJ databases">
        <authorList>
            <person name="Bekaert M."/>
        </authorList>
    </citation>
    <scope>NUCLEOTIDE SEQUENCE</scope>
    <source>
        <strain evidence="1">IoA-00</strain>
    </source>
</reference>
<dbReference type="OrthoDB" id="3176171at2759"/>
<dbReference type="EMBL" id="HG994584">
    <property type="protein sequence ID" value="CAF2939808.1"/>
    <property type="molecule type" value="Genomic_DNA"/>
</dbReference>
<accession>A0A7R8H8H3</accession>
<proteinExistence type="predicted"/>
<evidence type="ECO:0000313" key="1">
    <source>
        <dbReference type="EMBL" id="CAF2939808.1"/>
    </source>
</evidence>